<dbReference type="EMBL" id="BAAAQN010000054">
    <property type="protein sequence ID" value="GAA2052506.1"/>
    <property type="molecule type" value="Genomic_DNA"/>
</dbReference>
<comment type="caution">
    <text evidence="2">The sequence shown here is derived from an EMBL/GenBank/DDBJ whole genome shotgun (WGS) entry which is preliminary data.</text>
</comment>
<gene>
    <name evidence="2" type="ORF">GCM10009839_69940</name>
</gene>
<dbReference type="InterPro" id="IPR038109">
    <property type="entry name" value="DNA_bind_recomb_sf"/>
</dbReference>
<evidence type="ECO:0000313" key="2">
    <source>
        <dbReference type="EMBL" id="GAA2052506.1"/>
    </source>
</evidence>
<dbReference type="InterPro" id="IPR011109">
    <property type="entry name" value="DNA_bind_recombinase_dom"/>
</dbReference>
<dbReference type="Gene3D" id="3.90.1750.20">
    <property type="entry name" value="Putative Large Serine Recombinase, Chain B, Domain 2"/>
    <property type="match status" value="1"/>
</dbReference>
<dbReference type="Proteomes" id="UP001500751">
    <property type="component" value="Unassembled WGS sequence"/>
</dbReference>
<dbReference type="Pfam" id="PF07508">
    <property type="entry name" value="Recombinase"/>
    <property type="match status" value="1"/>
</dbReference>
<name>A0ABP5GS71_9ACTN</name>
<evidence type="ECO:0000313" key="3">
    <source>
        <dbReference type="Proteomes" id="UP001500751"/>
    </source>
</evidence>
<dbReference type="InterPro" id="IPR050639">
    <property type="entry name" value="SSR_resolvase"/>
</dbReference>
<dbReference type="InterPro" id="IPR036162">
    <property type="entry name" value="Resolvase-like_N_sf"/>
</dbReference>
<protein>
    <recommendedName>
        <fullName evidence="1">Recombinase domain-containing protein</fullName>
    </recommendedName>
</protein>
<dbReference type="SUPFAM" id="SSF53041">
    <property type="entry name" value="Resolvase-like"/>
    <property type="match status" value="1"/>
</dbReference>
<sequence>MDDPGGMLPAAGIYCCVPHIDDDDQSTVDRREQRCREYARAHAIEVASAAVFADTARAVWKPEGARPGWDALLVAVERGRIKALIIDSPGALVRQRAGDLAKLLSAADRRGVELHSVGDAWNLTDPSDRGALFDRASAATRSAQAVSRASRAAHQDAAAAGRPHGGGRRAFGYEAGMGALIPAESKVVREVFARFLEGETLRAIALDLNAREVPTSLGSAWTVGGVARILDAPRYAGIRVFRGQVRGEDGEYLQGAWEPCVRVEDWERAHALRAGRASELVSVSMAANSGTGISARASLGSAVPTAGTEAVQRHDYLLTGLVECLACGHSMVGSIVGGYRMYACASTRGQPPEQCARSIGAASFEGHVEQDAVRILEHWDAARAASLPMVGHRRSDILGPPGEPDGPGEFVGDRDRTVRSDRADQALYDALHAGVVVRSAAAIDGIVTGPGAGLHWSRVPLRRRADVLRFLYTVIRVGPKTTSRGVFDTGRIALVPHPL</sequence>
<dbReference type="InterPro" id="IPR006119">
    <property type="entry name" value="Resolv_N"/>
</dbReference>
<dbReference type="PANTHER" id="PTHR30461">
    <property type="entry name" value="DNA-INVERTASE FROM LAMBDOID PROPHAGE"/>
    <property type="match status" value="1"/>
</dbReference>
<dbReference type="PANTHER" id="PTHR30461:SF23">
    <property type="entry name" value="DNA RECOMBINASE-RELATED"/>
    <property type="match status" value="1"/>
</dbReference>
<feature type="domain" description="Recombinase" evidence="1">
    <location>
        <begin position="170"/>
        <end position="279"/>
    </location>
</feature>
<accession>A0ABP5GS71</accession>
<proteinExistence type="predicted"/>
<keyword evidence="3" id="KW-1185">Reference proteome</keyword>
<dbReference type="CDD" id="cd00338">
    <property type="entry name" value="Ser_Recombinase"/>
    <property type="match status" value="1"/>
</dbReference>
<dbReference type="PROSITE" id="PS51737">
    <property type="entry name" value="RECOMBINASE_DNA_BIND"/>
    <property type="match status" value="1"/>
</dbReference>
<dbReference type="Pfam" id="PF00239">
    <property type="entry name" value="Resolvase"/>
    <property type="match status" value="1"/>
</dbReference>
<dbReference type="SMART" id="SM00857">
    <property type="entry name" value="Resolvase"/>
    <property type="match status" value="1"/>
</dbReference>
<dbReference type="RefSeq" id="WP_344669983.1">
    <property type="nucleotide sequence ID" value="NZ_BAAAQN010000054.1"/>
</dbReference>
<evidence type="ECO:0000259" key="1">
    <source>
        <dbReference type="PROSITE" id="PS51737"/>
    </source>
</evidence>
<organism evidence="2 3">
    <name type="scientific">Catenulispora yoronensis</name>
    <dbReference type="NCBI Taxonomy" id="450799"/>
    <lineage>
        <taxon>Bacteria</taxon>
        <taxon>Bacillati</taxon>
        <taxon>Actinomycetota</taxon>
        <taxon>Actinomycetes</taxon>
        <taxon>Catenulisporales</taxon>
        <taxon>Catenulisporaceae</taxon>
        <taxon>Catenulispora</taxon>
    </lineage>
</organism>
<dbReference type="Gene3D" id="3.40.50.1390">
    <property type="entry name" value="Resolvase, N-terminal catalytic domain"/>
    <property type="match status" value="1"/>
</dbReference>
<reference evidence="3" key="1">
    <citation type="journal article" date="2019" name="Int. J. Syst. Evol. Microbiol.">
        <title>The Global Catalogue of Microorganisms (GCM) 10K type strain sequencing project: providing services to taxonomists for standard genome sequencing and annotation.</title>
        <authorList>
            <consortium name="The Broad Institute Genomics Platform"/>
            <consortium name="The Broad Institute Genome Sequencing Center for Infectious Disease"/>
            <person name="Wu L."/>
            <person name="Ma J."/>
        </authorList>
    </citation>
    <scope>NUCLEOTIDE SEQUENCE [LARGE SCALE GENOMIC DNA]</scope>
    <source>
        <strain evidence="3">JCM 16014</strain>
    </source>
</reference>